<dbReference type="AlphaFoldDB" id="A0A7J4J5B3"/>
<proteinExistence type="predicted"/>
<dbReference type="NCBIfam" id="TIGR02385">
    <property type="entry name" value="RelE_StbE"/>
    <property type="match status" value="1"/>
</dbReference>
<evidence type="ECO:0000256" key="1">
    <source>
        <dbReference type="ARBA" id="ARBA00022649"/>
    </source>
</evidence>
<dbReference type="InterPro" id="IPR035093">
    <property type="entry name" value="RelE/ParE_toxin_dom_sf"/>
</dbReference>
<dbReference type="Gene3D" id="3.30.2310.20">
    <property type="entry name" value="RelE-like"/>
    <property type="match status" value="1"/>
</dbReference>
<dbReference type="Proteomes" id="UP000565078">
    <property type="component" value="Unassembled WGS sequence"/>
</dbReference>
<accession>A0A7J4J5B3</accession>
<evidence type="ECO:0000313" key="2">
    <source>
        <dbReference type="EMBL" id="HIH10406.1"/>
    </source>
</evidence>
<evidence type="ECO:0000313" key="3">
    <source>
        <dbReference type="Proteomes" id="UP000565078"/>
    </source>
</evidence>
<keyword evidence="1" id="KW-1277">Toxin-antitoxin system</keyword>
<comment type="caution">
    <text evidence="2">The sequence shown here is derived from an EMBL/GenBank/DDBJ whole genome shotgun (WGS) entry which is preliminary data.</text>
</comment>
<reference evidence="3" key="1">
    <citation type="journal article" date="2020" name="bioRxiv">
        <title>A rank-normalized archaeal taxonomy based on genome phylogeny resolves widespread incomplete and uneven classifications.</title>
        <authorList>
            <person name="Rinke C."/>
            <person name="Chuvochina M."/>
            <person name="Mussig A.J."/>
            <person name="Chaumeil P.-A."/>
            <person name="Waite D.W."/>
            <person name="Whitman W.B."/>
            <person name="Parks D.H."/>
            <person name="Hugenholtz P."/>
        </authorList>
    </citation>
    <scope>NUCLEOTIDE SEQUENCE [LARGE SCALE GENOMIC DNA]</scope>
</reference>
<dbReference type="InterPro" id="IPR007712">
    <property type="entry name" value="RelE/ParE_toxin"/>
</dbReference>
<dbReference type="EMBL" id="DUGC01000114">
    <property type="protein sequence ID" value="HIH10406.1"/>
    <property type="molecule type" value="Genomic_DNA"/>
</dbReference>
<gene>
    <name evidence="2" type="ORF">HA254_07120</name>
</gene>
<organism evidence="2 3">
    <name type="scientific">Candidatus Iainarchaeum sp</name>
    <dbReference type="NCBI Taxonomy" id="3101447"/>
    <lineage>
        <taxon>Archaea</taxon>
        <taxon>Candidatus Iainarchaeota</taxon>
        <taxon>Candidatus Iainarchaeia</taxon>
        <taxon>Candidatus Iainarchaeales</taxon>
        <taxon>Candidatus Iainarchaeaceae</taxon>
        <taxon>Candidatus Iainarchaeum</taxon>
    </lineage>
</organism>
<name>A0A7J4J5B3_9ARCH</name>
<sequence length="85" mass="10081">MLLVEKACKKKLEKAGAKNPQLRKVVENKLCQILEDPYRFKPLHAPMNNKRRVHILQNFVPVYDIIEESKTVRLLDMDHHDNVYQ</sequence>
<dbReference type="SUPFAM" id="SSF143011">
    <property type="entry name" value="RelE-like"/>
    <property type="match status" value="1"/>
</dbReference>
<protein>
    <submittedName>
        <fullName evidence="2">Type II toxin-antitoxin system mRNA interferase toxin, RelE/StbE family</fullName>
    </submittedName>
</protein>